<gene>
    <name evidence="3" type="primary">LOC115593177</name>
</gene>
<dbReference type="InParanoid" id="A0A671TUE9"/>
<comment type="similarity">
    <text evidence="1">Belongs to the FAM83 family.</text>
</comment>
<dbReference type="InterPro" id="IPR012461">
    <property type="entry name" value="SACK1"/>
</dbReference>
<dbReference type="PANTHER" id="PTHR16181">
    <property type="entry name" value="PROTEIN FAM83A-RELATED"/>
    <property type="match status" value="1"/>
</dbReference>
<accession>A0A671TUE9</accession>
<dbReference type="GeneTree" id="ENSGT00940000157889"/>
<dbReference type="Pfam" id="PF07894">
    <property type="entry name" value="SACK1"/>
    <property type="match status" value="1"/>
</dbReference>
<reference evidence="3" key="3">
    <citation type="submission" date="2025-09" db="UniProtKB">
        <authorList>
            <consortium name="Ensembl"/>
        </authorList>
    </citation>
    <scope>IDENTIFICATION</scope>
</reference>
<dbReference type="Gene3D" id="3.30.870.10">
    <property type="entry name" value="Endonuclease Chain A"/>
    <property type="match status" value="1"/>
</dbReference>
<dbReference type="InterPro" id="IPR050944">
    <property type="entry name" value="FAM83"/>
</dbReference>
<sequence length="356" mass="41024">MESNLSQLSSLIEDDDPVYIQPHYKESYRLAIYALLCGGKEAYEEFLQAEQISHLLSEEEILFILENAELPVLEEEAEEKQDKDGVSPSTYFPIESDEEVPDLELGWPDVSLESIDTSISLLYHPPRLNTPSIKEVVRKQIQEARQVIAISMDVFTDVDIFKELITATLRGVAVYILLDESRYSSFLAMSNRNIRVRTVQGQQYKCRSGVKFHGDLEQKFLLVDCRTVLYGTYSFTWSYEKINLSMILVITGQLVCSYDEEFRRLYARSTVPPVRSTERPSAQYLREPVAMQSPKSSQLSLHQIHMRSIGMQAMRNAQEEKYNNAAMLTRGLSAAMFRNESRVHHWTVLHFFFDGF</sequence>
<keyword evidence="4" id="KW-1185">Reference proteome</keyword>
<dbReference type="GO" id="GO:0007165">
    <property type="term" value="P:signal transduction"/>
    <property type="evidence" value="ECO:0007669"/>
    <property type="project" value="TreeGrafter"/>
</dbReference>
<dbReference type="PANTHER" id="PTHR16181:SF29">
    <property type="entry name" value="PROTEIN FAM83A-RELATED"/>
    <property type="match status" value="1"/>
</dbReference>
<reference evidence="3" key="1">
    <citation type="submission" date="2021-04" db="EMBL/GenBank/DDBJ databases">
        <authorList>
            <consortium name="Wellcome Sanger Institute Data Sharing"/>
        </authorList>
    </citation>
    <scope>NUCLEOTIDE SEQUENCE [LARGE SCALE GENOMIC DNA]</scope>
</reference>
<proteinExistence type="inferred from homology"/>
<protein>
    <recommendedName>
        <fullName evidence="2">Scaffolding anchor of CK1 domain-containing protein</fullName>
    </recommendedName>
</protein>
<dbReference type="OMA" id="SAPMQYM"/>
<reference evidence="3" key="2">
    <citation type="submission" date="2025-08" db="UniProtKB">
        <authorList>
            <consortium name="Ensembl"/>
        </authorList>
    </citation>
    <scope>IDENTIFICATION</scope>
</reference>
<evidence type="ECO:0000313" key="3">
    <source>
        <dbReference type="Ensembl" id="ENSSAUP00010004945.1"/>
    </source>
</evidence>
<organism evidence="3 4">
    <name type="scientific">Sparus aurata</name>
    <name type="common">Gilthead sea bream</name>
    <dbReference type="NCBI Taxonomy" id="8175"/>
    <lineage>
        <taxon>Eukaryota</taxon>
        <taxon>Metazoa</taxon>
        <taxon>Chordata</taxon>
        <taxon>Craniata</taxon>
        <taxon>Vertebrata</taxon>
        <taxon>Euteleostomi</taxon>
        <taxon>Actinopterygii</taxon>
        <taxon>Neopterygii</taxon>
        <taxon>Teleostei</taxon>
        <taxon>Neoteleostei</taxon>
        <taxon>Acanthomorphata</taxon>
        <taxon>Eupercaria</taxon>
        <taxon>Spariformes</taxon>
        <taxon>Sparidae</taxon>
        <taxon>Sparus</taxon>
    </lineage>
</organism>
<feature type="domain" description="Scaffolding anchor of CK1" evidence="2">
    <location>
        <begin position="18"/>
        <end position="270"/>
    </location>
</feature>
<evidence type="ECO:0000259" key="2">
    <source>
        <dbReference type="Pfam" id="PF07894"/>
    </source>
</evidence>
<dbReference type="GO" id="GO:0019901">
    <property type="term" value="F:protein kinase binding"/>
    <property type="evidence" value="ECO:0007669"/>
    <property type="project" value="TreeGrafter"/>
</dbReference>
<dbReference type="GO" id="GO:0005737">
    <property type="term" value="C:cytoplasm"/>
    <property type="evidence" value="ECO:0007669"/>
    <property type="project" value="TreeGrafter"/>
</dbReference>
<dbReference type="AlphaFoldDB" id="A0A671TUE9"/>
<dbReference type="GO" id="GO:0016020">
    <property type="term" value="C:membrane"/>
    <property type="evidence" value="ECO:0007669"/>
    <property type="project" value="TreeGrafter"/>
</dbReference>
<name>A0A671TUE9_SPAAU</name>
<dbReference type="Ensembl" id="ENSSAUT00010005343.1">
    <property type="protein sequence ID" value="ENSSAUP00010004945.1"/>
    <property type="gene ID" value="ENSSAUG00010002524.1"/>
</dbReference>
<evidence type="ECO:0000256" key="1">
    <source>
        <dbReference type="ARBA" id="ARBA00006937"/>
    </source>
</evidence>
<dbReference type="Proteomes" id="UP000472265">
    <property type="component" value="Chromosome 1"/>
</dbReference>
<evidence type="ECO:0000313" key="4">
    <source>
        <dbReference type="Proteomes" id="UP000472265"/>
    </source>
</evidence>
<dbReference type="SUPFAM" id="SSF56024">
    <property type="entry name" value="Phospholipase D/nuclease"/>
    <property type="match status" value="1"/>
</dbReference>